<evidence type="ECO:0000256" key="1">
    <source>
        <dbReference type="SAM" id="MobiDB-lite"/>
    </source>
</evidence>
<evidence type="ECO:0000256" key="2">
    <source>
        <dbReference type="SAM" id="SignalP"/>
    </source>
</evidence>
<gene>
    <name evidence="3" type="ORF">QLQ15_11685</name>
</gene>
<name>A0ABT6XHC6_9GAMM</name>
<dbReference type="RefSeq" id="WP_283212945.1">
    <property type="nucleotide sequence ID" value="NZ_JASGBI010000001.1"/>
</dbReference>
<reference evidence="3 4" key="1">
    <citation type="submission" date="2023-05" db="EMBL/GenBank/DDBJ databases">
        <title>Lysobacter sp. strain LF1 Genome sequencing and assembly.</title>
        <authorList>
            <person name="Jung Y."/>
        </authorList>
    </citation>
    <scope>NUCLEOTIDE SEQUENCE [LARGE SCALE GENOMIC DNA]</scope>
    <source>
        <strain evidence="3 4">LF1</strain>
    </source>
</reference>
<protein>
    <submittedName>
        <fullName evidence="3">DUF4034 domain-containing protein</fullName>
    </submittedName>
</protein>
<dbReference type="Proteomes" id="UP001321580">
    <property type="component" value="Unassembled WGS sequence"/>
</dbReference>
<keyword evidence="4" id="KW-1185">Reference proteome</keyword>
<feature type="chain" id="PRO_5047413162" evidence="2">
    <location>
        <begin position="23"/>
        <end position="515"/>
    </location>
</feature>
<feature type="region of interest" description="Disordered" evidence="1">
    <location>
        <begin position="494"/>
        <end position="515"/>
    </location>
</feature>
<comment type="caution">
    <text evidence="3">The sequence shown here is derived from an EMBL/GenBank/DDBJ whole genome shotgun (WGS) entry which is preliminary data.</text>
</comment>
<keyword evidence="2" id="KW-0732">Signal</keyword>
<organism evidence="3 4">
    <name type="scientific">Lysobacter stagni</name>
    <dbReference type="NCBI Taxonomy" id="3045172"/>
    <lineage>
        <taxon>Bacteria</taxon>
        <taxon>Pseudomonadati</taxon>
        <taxon>Pseudomonadota</taxon>
        <taxon>Gammaproteobacteria</taxon>
        <taxon>Lysobacterales</taxon>
        <taxon>Lysobacteraceae</taxon>
        <taxon>Lysobacter</taxon>
    </lineage>
</organism>
<evidence type="ECO:0000313" key="4">
    <source>
        <dbReference type="Proteomes" id="UP001321580"/>
    </source>
</evidence>
<evidence type="ECO:0000313" key="3">
    <source>
        <dbReference type="EMBL" id="MDI9239565.1"/>
    </source>
</evidence>
<sequence length="515" mass="57135">MKGIRFALAGLLLAASVAPVCAYGNTGVPPQWAKYVEQVRAADAIADMEARCLAYPDLPGNQWPAGAAQAQCALLRKPLYSLDDIERLSATAGGRAELEHGFRRLMKQSRRKGEHRDQMFASYAAFDASERAGQVAKQWLERAPESSFAMLAGGVHYAKSGAKARGRQYASQTSDEQFDRMHEAFAEAMPLLLRAQEREPRLSVACYWLSYIGRNISKELQRQALAHCEKVDPDSYYVALERIRASEPRWGGSSEALDEAVALAAKGVRRNPALGGLLGRSVGYRFTLGGDFPADLIVPPTRMGPNADLLGRAGRSISHTSFDPNWEDIVYLSQAVRFDPDDEQSHYIRAWVLVNRYRDPLWARADSDAALRLDPNELEYVYLRGRIAQNTEGVVAARPYYQKAMAVPKHHRAALIGWCSSFDPAQEPDMADDCSRQAATEFPTAREALLLRARALYITGRPGALEAVKQFLMADEIPMYLEEAAQMRNEWLPRLQGDKGVAERSPAASSGQRSR</sequence>
<feature type="signal peptide" evidence="2">
    <location>
        <begin position="1"/>
        <end position="22"/>
    </location>
</feature>
<accession>A0ABT6XHC6</accession>
<dbReference type="Gene3D" id="1.25.40.10">
    <property type="entry name" value="Tetratricopeptide repeat domain"/>
    <property type="match status" value="1"/>
</dbReference>
<proteinExistence type="predicted"/>
<dbReference type="EMBL" id="JASGBI010000001">
    <property type="protein sequence ID" value="MDI9239565.1"/>
    <property type="molecule type" value="Genomic_DNA"/>
</dbReference>
<dbReference type="SUPFAM" id="SSF48452">
    <property type="entry name" value="TPR-like"/>
    <property type="match status" value="1"/>
</dbReference>
<dbReference type="InterPro" id="IPR011990">
    <property type="entry name" value="TPR-like_helical_dom_sf"/>
</dbReference>